<comment type="caution">
    <text evidence="3">The sequence shown here is derived from an EMBL/GenBank/DDBJ whole genome shotgun (WGS) entry which is preliminary data.</text>
</comment>
<accession>A0ABR1KBG5</accession>
<feature type="compositionally biased region" description="Polar residues" evidence="1">
    <location>
        <begin position="349"/>
        <end position="366"/>
    </location>
</feature>
<feature type="region of interest" description="Disordered" evidence="1">
    <location>
        <begin position="149"/>
        <end position="200"/>
    </location>
</feature>
<dbReference type="InterPro" id="IPR015940">
    <property type="entry name" value="UBA"/>
</dbReference>
<dbReference type="CDD" id="cd14270">
    <property type="entry name" value="UBA"/>
    <property type="match status" value="1"/>
</dbReference>
<feature type="compositionally biased region" description="Basic residues" evidence="1">
    <location>
        <begin position="623"/>
        <end position="632"/>
    </location>
</feature>
<dbReference type="Proteomes" id="UP001363622">
    <property type="component" value="Unassembled WGS sequence"/>
</dbReference>
<keyword evidence="4" id="KW-1185">Reference proteome</keyword>
<evidence type="ECO:0000313" key="3">
    <source>
        <dbReference type="EMBL" id="KAK7511552.1"/>
    </source>
</evidence>
<proteinExistence type="predicted"/>
<feature type="region of interest" description="Disordered" evidence="1">
    <location>
        <begin position="46"/>
        <end position="128"/>
    </location>
</feature>
<gene>
    <name evidence="3" type="ORF">IWZ03DRAFT_432409</name>
</gene>
<dbReference type="PRINTS" id="PR00929">
    <property type="entry name" value="ATHOOK"/>
</dbReference>
<name>A0ABR1KBG5_9PEZI</name>
<organism evidence="3 4">
    <name type="scientific">Phyllosticta citriasiana</name>
    <dbReference type="NCBI Taxonomy" id="595635"/>
    <lineage>
        <taxon>Eukaryota</taxon>
        <taxon>Fungi</taxon>
        <taxon>Dikarya</taxon>
        <taxon>Ascomycota</taxon>
        <taxon>Pezizomycotina</taxon>
        <taxon>Dothideomycetes</taxon>
        <taxon>Dothideomycetes incertae sedis</taxon>
        <taxon>Botryosphaeriales</taxon>
        <taxon>Phyllostictaceae</taxon>
        <taxon>Phyllosticta</taxon>
    </lineage>
</organism>
<feature type="compositionally biased region" description="Polar residues" evidence="1">
    <location>
        <begin position="791"/>
        <end position="813"/>
    </location>
</feature>
<evidence type="ECO:0000313" key="4">
    <source>
        <dbReference type="Proteomes" id="UP001363622"/>
    </source>
</evidence>
<protein>
    <recommendedName>
        <fullName evidence="2">UBA domain-containing protein</fullName>
    </recommendedName>
</protein>
<feature type="compositionally biased region" description="Basic and acidic residues" evidence="1">
    <location>
        <begin position="406"/>
        <end position="428"/>
    </location>
</feature>
<feature type="compositionally biased region" description="Polar residues" evidence="1">
    <location>
        <begin position="168"/>
        <end position="193"/>
    </location>
</feature>
<feature type="compositionally biased region" description="Polar residues" evidence="1">
    <location>
        <begin position="115"/>
        <end position="128"/>
    </location>
</feature>
<feature type="compositionally biased region" description="Basic residues" evidence="1">
    <location>
        <begin position="729"/>
        <end position="739"/>
    </location>
</feature>
<dbReference type="PROSITE" id="PS50030">
    <property type="entry name" value="UBA"/>
    <property type="match status" value="1"/>
</dbReference>
<feature type="region of interest" description="Disordered" evidence="1">
    <location>
        <begin position="587"/>
        <end position="835"/>
    </location>
</feature>
<sequence length="854" mass="93419">MATQEGGGGACERVDCPWQRTCERLKEIGPSATRRERNCTKELILSQREGANNAEAVGDASPNTNRRTALPIPLPLWSPMPRAIQDSDDDGDFDSPSPASERTPARNHQIRDALSRSQVTAPGGTSSTEALQREIAAAHREVIEKSALPTFVPPEIRSSPSMHRRNTMTELTRGSPPTRNAQRRSTMVTYGSSSRRRQSTYEDEAFESMRGQEVVAMEAQVDSSPGDVELVASGTTHGRLLEDSGRQRVIAGSLEQEFAFHNPDMFSTSDTVPDGTLDGERLVEAAIAANVHYGLTHDGNANVPEEKELEDPSPPWSDFLQSLVNPRASKENTQVSPIHHSTPEPKSNLCRSKSFGQPRLSQSSDQNLRDIFLRQDPSSASAKKRRISLADTGPRPTGHSPKRLRREPADEADELAHEDDNLMTRSQKVDHSIQESIRAVRASKAAKAQNNNSIEPLNSDDVLVGLPEERYQPRPSRSRSSRLAVEEPTDYYVTPEKAAKQRATRRKTEDASTIGRLKLSVAEKRQRMAEMGFSPTSYKRALKDNGNDLDRAIGALSTGDQVQATGIAFEEEIKDMAKDYVAAKSENGQLEETPRAEKGAVVAIKNRPSSTVLDSPDTNTTQTKRKRGRPPKARPSSVRENATEGAQGANVMHKARGSQDGLKSDDHANMMLLEPDEDRQNASPLKRHPSPTVNPTPPGSARPVMTTAESNKLEERAAQIPEAQESLPKKRGRGRPRKHQSPEPATAARHEATNSDMQATRGAEVSQGSESEEGRKETPEHGSIREAPVSTPLNVTSPESRSALQTAIANAPQTPDMASAKKLNRSPAGKGKVPYRVGLSRRARIAPLLKIVKK</sequence>
<dbReference type="InterPro" id="IPR017956">
    <property type="entry name" value="AT_hook_DNA-bd_motif"/>
</dbReference>
<dbReference type="SMART" id="SM00384">
    <property type="entry name" value="AT_hook"/>
    <property type="match status" value="2"/>
</dbReference>
<feature type="region of interest" description="Disordered" evidence="1">
    <location>
        <begin position="298"/>
        <end position="428"/>
    </location>
</feature>
<feature type="compositionally biased region" description="Polar residues" evidence="1">
    <location>
        <begin position="607"/>
        <end position="622"/>
    </location>
</feature>
<evidence type="ECO:0000256" key="1">
    <source>
        <dbReference type="SAM" id="MobiDB-lite"/>
    </source>
</evidence>
<evidence type="ECO:0000259" key="2">
    <source>
        <dbReference type="PROSITE" id="PS50030"/>
    </source>
</evidence>
<feature type="domain" description="UBA" evidence="2">
    <location>
        <begin position="520"/>
        <end position="559"/>
    </location>
</feature>
<reference evidence="3 4" key="1">
    <citation type="submission" date="2024-04" db="EMBL/GenBank/DDBJ databases">
        <title>Phyllosticta paracitricarpa is synonymous to the EU quarantine fungus P. citricarpa based on phylogenomic analyses.</title>
        <authorList>
            <consortium name="Lawrence Berkeley National Laboratory"/>
            <person name="Van Ingen-Buijs V.A."/>
            <person name="Van Westerhoven A.C."/>
            <person name="Haridas S."/>
            <person name="Skiadas P."/>
            <person name="Martin F."/>
            <person name="Groenewald J.Z."/>
            <person name="Crous P.W."/>
            <person name="Seidl M.F."/>
        </authorList>
    </citation>
    <scope>NUCLEOTIDE SEQUENCE [LARGE SCALE GENOMIC DNA]</scope>
    <source>
        <strain evidence="3 4">CBS 123371</strain>
    </source>
</reference>
<dbReference type="EMBL" id="JBBPHU010000012">
    <property type="protein sequence ID" value="KAK7511552.1"/>
    <property type="molecule type" value="Genomic_DNA"/>
</dbReference>
<feature type="compositionally biased region" description="Basic and acidic residues" evidence="1">
    <location>
        <begin position="772"/>
        <end position="784"/>
    </location>
</feature>